<dbReference type="AlphaFoldDB" id="D9SDH5"/>
<dbReference type="EMBL" id="CP002159">
    <property type="protein sequence ID" value="ADL56773.1"/>
    <property type="molecule type" value="Genomic_DNA"/>
</dbReference>
<organism evidence="1 2">
    <name type="scientific">Gallionella capsiferriformans (strain ES-2)</name>
    <name type="common">Gallionella ferruginea capsiferriformans (strain ES-2)</name>
    <dbReference type="NCBI Taxonomy" id="395494"/>
    <lineage>
        <taxon>Bacteria</taxon>
        <taxon>Pseudomonadati</taxon>
        <taxon>Pseudomonadota</taxon>
        <taxon>Betaproteobacteria</taxon>
        <taxon>Nitrosomonadales</taxon>
        <taxon>Gallionellaceae</taxon>
        <taxon>Gallionella</taxon>
    </lineage>
</organism>
<dbReference type="GO" id="GO:0005886">
    <property type="term" value="C:plasma membrane"/>
    <property type="evidence" value="ECO:0007669"/>
    <property type="project" value="TreeGrafter"/>
</dbReference>
<name>D9SDH5_GALCS</name>
<dbReference type="PANTHER" id="PTHR30441">
    <property type="entry name" value="DUF748 DOMAIN-CONTAINING PROTEIN"/>
    <property type="match status" value="1"/>
</dbReference>
<sequence length="1030" mass="110927">MTLRLPSRKVLALTSTGLILSVILFSWLVLPHLIQSQAEKYFTDKTGHHLTMATPSFNPFELSLRLSGLRLTEPDGKPLLAFRELLVNFSSASLYRGALVFDNIKVDGLEATAVLLPEGKLNWSGLITALQSPETPATDAPLPRFDIRHITLSGTQVDFTDNRLKPAFTTRIEPMDLELNELSSLPGDQGKFRLSATTSFGARLLWQGQVRLDTLTANGNVAVSEVNLAQLSGYFKDSLPVKLSQGVAGITTDYRVGYDKGALSFNLDHLNAKLSGIQLAYPAGPGVSIKSIEVREGRFDLAKNRLLLDSLNISGSRFSLPQGREAFALGSFAVDAIDVNVGARQATVGRVALNEGNLHVARNAQGEIDLLQALKIMSPPASVSAAKPVATPWRYKLEKFDLAGFAAEFNDQAIQPAAKLAASDIALSLGGISEDWAVAVPLKAAFKVVGGGDFSAEGSVVPALPGADIKLKLTDLSLKPAQPYLSQSVRLKLASGRLSTAGRVIYNPQSAAYKGDFALRDLRLLEEGGPVFLSWKSLTSRSFEVSPAKLDIAELTLDGLDTQLIINKDKTLSFNRILKPSQASAAPAKPSTFVVNLERLRFSRGEMDFADYSLALPFGTRIHGLKGVVSGLSTRPDALGQLVLDGQVDEYGIARAAGKIDLMNPTDFTDIKVVFRNIEMARLTPYSATFAGRRITSGKLSLDLEYKIIQRQLQGKNQIVMDKLTLGEKVASPEAHDLPLDLAVSILQDSEGRIDLGLPISGSLDDPKFSYGGIIWQAISNVLSKIVTAPFRALGALFGGDDEFERIVFDAGSPLLTPPEREKLVRLAEILNKRPGLSLAVQGVYADMDRTALQDLQLRRTIVGISGQHLETDEDPGPLAIHQPKIQKALESQFSDRLGGGELAAVKTGYRLANPGKLEQSTAGKMMSGLTGLFREKRTLSEQEIAKMKGADFYAVLFERLRGTIVVEDKQLLALAASRGEATLVALKDAGAPNERLSVLAAEKVIAEGLTVPVKLVLGTAAKAAADVAK</sequence>
<dbReference type="Proteomes" id="UP000001235">
    <property type="component" value="Chromosome"/>
</dbReference>
<keyword evidence="2" id="KW-1185">Reference proteome</keyword>
<gene>
    <name evidence="1" type="ordered locus">Galf_2780</name>
</gene>
<reference evidence="1 2" key="1">
    <citation type="submission" date="2010-08" db="EMBL/GenBank/DDBJ databases">
        <title>Complete sequence of Gallionella capsiferriformans ES-2.</title>
        <authorList>
            <consortium name="US DOE Joint Genome Institute"/>
            <person name="Lucas S."/>
            <person name="Copeland A."/>
            <person name="Lapidus A."/>
            <person name="Cheng J.-F."/>
            <person name="Bruce D."/>
            <person name="Goodwin L."/>
            <person name="Pitluck S."/>
            <person name="Chertkov O."/>
            <person name="Davenport K.W."/>
            <person name="Detter J.C."/>
            <person name="Han C."/>
            <person name="Tapia R."/>
            <person name="Land M."/>
            <person name="Hauser L."/>
            <person name="Chang Y.-J."/>
            <person name="Jeffries C."/>
            <person name="Kyrpides N."/>
            <person name="Ivanova N."/>
            <person name="Mikhailova N."/>
            <person name="Shelobolina E.S."/>
            <person name="Picardal F."/>
            <person name="Roden E."/>
            <person name="Emerson D."/>
            <person name="Woyke T."/>
        </authorList>
    </citation>
    <scope>NUCLEOTIDE SEQUENCE [LARGE SCALE GENOMIC DNA]</scope>
    <source>
        <strain evidence="1 2">ES-2</strain>
    </source>
</reference>
<evidence type="ECO:0000313" key="2">
    <source>
        <dbReference type="Proteomes" id="UP000001235"/>
    </source>
</evidence>
<dbReference type="PANTHER" id="PTHR30441:SF8">
    <property type="entry name" value="DUF748 DOMAIN-CONTAINING PROTEIN"/>
    <property type="match status" value="1"/>
</dbReference>
<dbReference type="KEGG" id="gca:Galf_2780"/>
<dbReference type="eggNOG" id="COG2982">
    <property type="taxonomic scope" value="Bacteria"/>
</dbReference>
<dbReference type="OrthoDB" id="9757969at2"/>
<dbReference type="STRING" id="395494.Galf_2780"/>
<accession>D9SDH5</accession>
<protein>
    <recommendedName>
        <fullName evidence="3">AsmA family protein</fullName>
    </recommendedName>
</protein>
<dbReference type="Pfam" id="PF05359">
    <property type="entry name" value="DUF748"/>
    <property type="match status" value="2"/>
</dbReference>
<dbReference type="RefSeq" id="WP_013294675.1">
    <property type="nucleotide sequence ID" value="NC_014394.1"/>
</dbReference>
<evidence type="ECO:0008006" key="3">
    <source>
        <dbReference type="Google" id="ProtNLM"/>
    </source>
</evidence>
<dbReference type="GO" id="GO:0090313">
    <property type="term" value="P:regulation of protein targeting to membrane"/>
    <property type="evidence" value="ECO:0007669"/>
    <property type="project" value="TreeGrafter"/>
</dbReference>
<dbReference type="InterPro" id="IPR008023">
    <property type="entry name" value="DUF748"/>
</dbReference>
<dbReference type="InterPro" id="IPR052894">
    <property type="entry name" value="AsmA-related"/>
</dbReference>
<evidence type="ECO:0000313" key="1">
    <source>
        <dbReference type="EMBL" id="ADL56773.1"/>
    </source>
</evidence>
<dbReference type="HOGENOM" id="CLU_005680_0_0_4"/>
<proteinExistence type="predicted"/>